<dbReference type="GO" id="GO:0006508">
    <property type="term" value="P:proteolysis"/>
    <property type="evidence" value="ECO:0007669"/>
    <property type="project" value="InterPro"/>
</dbReference>
<gene>
    <name evidence="5" type="ORF">1305</name>
</gene>
<dbReference type="Pfam" id="PF19289">
    <property type="entry name" value="PmbA_TldD_3rd"/>
    <property type="match status" value="1"/>
</dbReference>
<evidence type="ECO:0000259" key="4">
    <source>
        <dbReference type="Pfam" id="PF19290"/>
    </source>
</evidence>
<dbReference type="EMBL" id="CGIH01000026">
    <property type="protein sequence ID" value="CFX48782.1"/>
    <property type="molecule type" value="Genomic_DNA"/>
</dbReference>
<dbReference type="RefSeq" id="WP_046496772.1">
    <property type="nucleotide sequence ID" value="NZ_CGIH01000026.1"/>
</dbReference>
<proteinExistence type="inferred from homology"/>
<dbReference type="InterPro" id="IPR047657">
    <property type="entry name" value="PmbA"/>
</dbReference>
<organism evidence="5 6">
    <name type="scientific">Syntrophomonas zehnderi OL-4</name>
    <dbReference type="NCBI Taxonomy" id="690567"/>
    <lineage>
        <taxon>Bacteria</taxon>
        <taxon>Bacillati</taxon>
        <taxon>Bacillota</taxon>
        <taxon>Clostridia</taxon>
        <taxon>Eubacteriales</taxon>
        <taxon>Syntrophomonadaceae</taxon>
        <taxon>Syntrophomonas</taxon>
    </lineage>
</organism>
<dbReference type="PANTHER" id="PTHR43421">
    <property type="entry name" value="METALLOPROTEASE PMBA"/>
    <property type="match status" value="1"/>
</dbReference>
<protein>
    <submittedName>
        <fullName evidence="5">TldD/PmbA</fullName>
    </submittedName>
</protein>
<dbReference type="Pfam" id="PF01523">
    <property type="entry name" value="PmbA_TldD_1st"/>
    <property type="match status" value="1"/>
</dbReference>
<dbReference type="SUPFAM" id="SSF111283">
    <property type="entry name" value="Putative modulator of DNA gyrase, PmbA/TldD"/>
    <property type="match status" value="1"/>
</dbReference>
<name>A0A0E4C8J4_9FIRM</name>
<dbReference type="PANTHER" id="PTHR43421:SF1">
    <property type="entry name" value="METALLOPROTEASE PMBA"/>
    <property type="match status" value="1"/>
</dbReference>
<comment type="similarity">
    <text evidence="1">Belongs to the peptidase U62 family.</text>
</comment>
<dbReference type="InterPro" id="IPR045570">
    <property type="entry name" value="Metalloprtase-TldD/E_cen_dom"/>
</dbReference>
<dbReference type="STRING" id="690567.1305"/>
<accession>A0A0E4C8J4</accession>
<dbReference type="Pfam" id="PF19290">
    <property type="entry name" value="PmbA_TldD_2nd"/>
    <property type="match status" value="1"/>
</dbReference>
<evidence type="ECO:0000259" key="2">
    <source>
        <dbReference type="Pfam" id="PF01523"/>
    </source>
</evidence>
<dbReference type="GO" id="GO:0008237">
    <property type="term" value="F:metallopeptidase activity"/>
    <property type="evidence" value="ECO:0007669"/>
    <property type="project" value="InterPro"/>
</dbReference>
<feature type="domain" description="Metalloprotease TldD/E N-terminal" evidence="2">
    <location>
        <begin position="23"/>
        <end position="86"/>
    </location>
</feature>
<dbReference type="GO" id="GO:0005829">
    <property type="term" value="C:cytosol"/>
    <property type="evidence" value="ECO:0007669"/>
    <property type="project" value="TreeGrafter"/>
</dbReference>
<dbReference type="OrthoDB" id="9803213at2"/>
<feature type="domain" description="Metalloprotease TldD/E central" evidence="4">
    <location>
        <begin position="119"/>
        <end position="219"/>
    </location>
</feature>
<sequence length="446" mass="47972">MEELLRQAGEKVLWTARRKGVEAEAYLLYNRELSVDVNRGKVETLKEAEEIGLGVRVFNQGRLGFVYSSDLSAQAVAQSVQDAIDISQNTPLDLYNQLPEPVNSYPTLDIYDPQICVTPLENKIELAREAERVARAFDPRIAVVERAGYEEADFNTLIMNSKGLLASAQGNYSTLFISLVAQDEEDSQTGFAVMSKKKFAELDPAALGQEAAHRALRSLGATTSATANLPCIMEPFVTARFLSLLAPSLQGDAVLKGKSMLKDRLGDKIAATAVTLVDDGVLPGGIAAFPFDGEGMPCQRTGLIQDGCLKAFLYDNYSAMKADQVSTGNGQRSSFRSLPSVGITNLVLSPGLKDPADLRIDIKTGILITEVMGMHTANPISGDFSLGASGIMIREGELAEPVRGITIAGNIFTWLKNVQAVGSDLRFYGARAAPSIRMEGISVGGQ</sequence>
<dbReference type="AlphaFoldDB" id="A0A0E4C8J4"/>
<reference evidence="5 6" key="1">
    <citation type="submission" date="2015-03" db="EMBL/GenBank/DDBJ databases">
        <authorList>
            <person name="Murphy D."/>
        </authorList>
    </citation>
    <scope>NUCLEOTIDE SEQUENCE [LARGE SCALE GENOMIC DNA]</scope>
    <source>
        <strain evidence="5 6">OL-4</strain>
    </source>
</reference>
<dbReference type="InterPro" id="IPR035068">
    <property type="entry name" value="TldD/PmbA_N"/>
</dbReference>
<dbReference type="InterPro" id="IPR045569">
    <property type="entry name" value="Metalloprtase-TldD/E_C"/>
</dbReference>
<evidence type="ECO:0000256" key="1">
    <source>
        <dbReference type="ARBA" id="ARBA00005836"/>
    </source>
</evidence>
<evidence type="ECO:0000259" key="3">
    <source>
        <dbReference type="Pfam" id="PF19289"/>
    </source>
</evidence>
<keyword evidence="6" id="KW-1185">Reference proteome</keyword>
<evidence type="ECO:0000313" key="5">
    <source>
        <dbReference type="EMBL" id="CFX48782.1"/>
    </source>
</evidence>
<dbReference type="Gene3D" id="3.30.2290.10">
    <property type="entry name" value="PmbA/TldD superfamily"/>
    <property type="match status" value="1"/>
</dbReference>
<feature type="domain" description="Metalloprotease TldD/E C-terminal" evidence="3">
    <location>
        <begin position="228"/>
        <end position="445"/>
    </location>
</feature>
<dbReference type="InterPro" id="IPR036059">
    <property type="entry name" value="TldD/PmbA_sf"/>
</dbReference>
<dbReference type="InterPro" id="IPR002510">
    <property type="entry name" value="Metalloprtase-TldD/E_N"/>
</dbReference>
<dbReference type="Proteomes" id="UP000045545">
    <property type="component" value="Unassembled WGS sequence"/>
</dbReference>
<evidence type="ECO:0000313" key="6">
    <source>
        <dbReference type="Proteomes" id="UP000045545"/>
    </source>
</evidence>